<evidence type="ECO:0000313" key="1">
    <source>
        <dbReference type="EMBL" id="PIK45121.1"/>
    </source>
</evidence>
<evidence type="ECO:0000313" key="2">
    <source>
        <dbReference type="Proteomes" id="UP000230750"/>
    </source>
</evidence>
<name>A0A2G8KAV2_STIJA</name>
<dbReference type="Proteomes" id="UP000230750">
    <property type="component" value="Unassembled WGS sequence"/>
</dbReference>
<dbReference type="AlphaFoldDB" id="A0A2G8KAV2"/>
<comment type="caution">
    <text evidence="1">The sequence shown here is derived from an EMBL/GenBank/DDBJ whole genome shotgun (WGS) entry which is preliminary data.</text>
</comment>
<sequence length="185" mass="21003">MEPLVSCELQKSCEDPLKLCIPPTGFKMQKNTYERVSGDVYMGQLYCMKQEVGFSCATCVLKMYFIKLAVISSCATCVVKMYVIKLVVISSCAKCVVICMTKRRSQRSLLLMTKGGKWSVQSAWRGRVLWFFSVVIPPAGHVRSHSRYAISAENPSQRKLIYFCDKAVCRGWTCYNEKVSKLFTL</sequence>
<protein>
    <submittedName>
        <fullName evidence="1">Uncharacterized protein</fullName>
    </submittedName>
</protein>
<accession>A0A2G8KAV2</accession>
<organism evidence="1 2">
    <name type="scientific">Stichopus japonicus</name>
    <name type="common">Sea cucumber</name>
    <dbReference type="NCBI Taxonomy" id="307972"/>
    <lineage>
        <taxon>Eukaryota</taxon>
        <taxon>Metazoa</taxon>
        <taxon>Echinodermata</taxon>
        <taxon>Eleutherozoa</taxon>
        <taxon>Echinozoa</taxon>
        <taxon>Holothuroidea</taxon>
        <taxon>Aspidochirotacea</taxon>
        <taxon>Aspidochirotida</taxon>
        <taxon>Stichopodidae</taxon>
        <taxon>Apostichopus</taxon>
    </lineage>
</organism>
<gene>
    <name evidence="1" type="ORF">BSL78_18010</name>
</gene>
<dbReference type="EMBL" id="MRZV01000733">
    <property type="protein sequence ID" value="PIK45121.1"/>
    <property type="molecule type" value="Genomic_DNA"/>
</dbReference>
<reference evidence="1 2" key="1">
    <citation type="journal article" date="2017" name="PLoS Biol.">
        <title>The sea cucumber genome provides insights into morphological evolution and visceral regeneration.</title>
        <authorList>
            <person name="Zhang X."/>
            <person name="Sun L."/>
            <person name="Yuan J."/>
            <person name="Sun Y."/>
            <person name="Gao Y."/>
            <person name="Zhang L."/>
            <person name="Li S."/>
            <person name="Dai H."/>
            <person name="Hamel J.F."/>
            <person name="Liu C."/>
            <person name="Yu Y."/>
            <person name="Liu S."/>
            <person name="Lin W."/>
            <person name="Guo K."/>
            <person name="Jin S."/>
            <person name="Xu P."/>
            <person name="Storey K.B."/>
            <person name="Huan P."/>
            <person name="Zhang T."/>
            <person name="Zhou Y."/>
            <person name="Zhang J."/>
            <person name="Lin C."/>
            <person name="Li X."/>
            <person name="Xing L."/>
            <person name="Huo D."/>
            <person name="Sun M."/>
            <person name="Wang L."/>
            <person name="Mercier A."/>
            <person name="Li F."/>
            <person name="Yang H."/>
            <person name="Xiang J."/>
        </authorList>
    </citation>
    <scope>NUCLEOTIDE SEQUENCE [LARGE SCALE GENOMIC DNA]</scope>
    <source>
        <strain evidence="1">Shaxun</strain>
        <tissue evidence="1">Muscle</tissue>
    </source>
</reference>
<proteinExistence type="predicted"/>
<keyword evidence="2" id="KW-1185">Reference proteome</keyword>